<gene>
    <name evidence="2" type="ORF">Glove_645g62</name>
</gene>
<proteinExistence type="predicted"/>
<sequence>MVRKDKKSTICDHCRSKLASSQMLRAHLKRINLCPIRNPTLPLTQEQDLIFPKISDTQNELETASVPIDNNARKSNETIWQWENRLQKKYEEITGENYDQPKTLAECKRLYDDLIQIDPNAFSGILEQLEIDDTPIPENDVEAGPGPQIQAYREGKLTELEEITQLQPIQPAGTKHQKFLDLDKEVP</sequence>
<evidence type="ECO:0000256" key="1">
    <source>
        <dbReference type="SAM" id="MobiDB-lite"/>
    </source>
</evidence>
<feature type="region of interest" description="Disordered" evidence="1">
    <location>
        <begin position="165"/>
        <end position="187"/>
    </location>
</feature>
<dbReference type="Proteomes" id="UP000266861">
    <property type="component" value="Unassembled WGS sequence"/>
</dbReference>
<dbReference type="OrthoDB" id="2432577at2759"/>
<dbReference type="EMBL" id="PQFF01000534">
    <property type="protein sequence ID" value="RHZ45870.1"/>
    <property type="molecule type" value="Genomic_DNA"/>
</dbReference>
<organism evidence="2 3">
    <name type="scientific">Diversispora epigaea</name>
    <dbReference type="NCBI Taxonomy" id="1348612"/>
    <lineage>
        <taxon>Eukaryota</taxon>
        <taxon>Fungi</taxon>
        <taxon>Fungi incertae sedis</taxon>
        <taxon>Mucoromycota</taxon>
        <taxon>Glomeromycotina</taxon>
        <taxon>Glomeromycetes</taxon>
        <taxon>Diversisporales</taxon>
        <taxon>Diversisporaceae</taxon>
        <taxon>Diversispora</taxon>
    </lineage>
</organism>
<feature type="compositionally biased region" description="Basic and acidic residues" evidence="1">
    <location>
        <begin position="178"/>
        <end position="187"/>
    </location>
</feature>
<name>A0A397GCP7_9GLOM</name>
<comment type="caution">
    <text evidence="2">The sequence shown here is derived from an EMBL/GenBank/DDBJ whole genome shotgun (WGS) entry which is preliminary data.</text>
</comment>
<dbReference type="AlphaFoldDB" id="A0A397GCP7"/>
<accession>A0A397GCP7</accession>
<protein>
    <submittedName>
        <fullName evidence="2">Uncharacterized protein</fullName>
    </submittedName>
</protein>
<evidence type="ECO:0000313" key="2">
    <source>
        <dbReference type="EMBL" id="RHZ45870.1"/>
    </source>
</evidence>
<keyword evidence="3" id="KW-1185">Reference proteome</keyword>
<reference evidence="2 3" key="1">
    <citation type="submission" date="2018-08" db="EMBL/GenBank/DDBJ databases">
        <title>Genome and evolution of the arbuscular mycorrhizal fungus Diversispora epigaea (formerly Glomus versiforme) and its bacterial endosymbionts.</title>
        <authorList>
            <person name="Sun X."/>
            <person name="Fei Z."/>
            <person name="Harrison M."/>
        </authorList>
    </citation>
    <scope>NUCLEOTIDE SEQUENCE [LARGE SCALE GENOMIC DNA]</scope>
    <source>
        <strain evidence="2 3">IT104</strain>
    </source>
</reference>
<evidence type="ECO:0000313" key="3">
    <source>
        <dbReference type="Proteomes" id="UP000266861"/>
    </source>
</evidence>